<evidence type="ECO:0000256" key="1">
    <source>
        <dbReference type="SAM" id="MobiDB-lite"/>
    </source>
</evidence>
<reference evidence="3" key="1">
    <citation type="submission" date="2021-10" db="EMBL/GenBank/DDBJ databases">
        <authorList>
            <person name="Piombo E."/>
        </authorList>
    </citation>
    <scope>NUCLEOTIDE SEQUENCE</scope>
</reference>
<evidence type="ECO:0000313" key="4">
    <source>
        <dbReference type="Proteomes" id="UP000754883"/>
    </source>
</evidence>
<evidence type="ECO:0000256" key="2">
    <source>
        <dbReference type="SAM" id="Phobius"/>
    </source>
</evidence>
<dbReference type="Gene3D" id="2.120.10.70">
    <property type="entry name" value="Fucose-specific lectin"/>
    <property type="match status" value="1"/>
</dbReference>
<protein>
    <recommendedName>
        <fullName evidence="5">Fucose-specific lectin</fullName>
    </recommendedName>
</protein>
<feature type="region of interest" description="Disordered" evidence="1">
    <location>
        <begin position="138"/>
        <end position="160"/>
    </location>
</feature>
<dbReference type="Proteomes" id="UP000754883">
    <property type="component" value="Unassembled WGS sequence"/>
</dbReference>
<feature type="region of interest" description="Disordered" evidence="1">
    <location>
        <begin position="49"/>
        <end position="106"/>
    </location>
</feature>
<dbReference type="AlphaFoldDB" id="A0A9N9U3Y1"/>
<sequence length="514" mass="55552">MAWTAQHAARPSNFAGDEGLEPVPVPSTPEVLSDGKIYYDDGKEVFTASSVAPSQRTFSPTLTTATEATRTPDKPFHQMKLDTEDDDKIPISDGPPVPPKDNQPDNRSRKKLFIIIGCIVAIAVILAAVLGGVLGSRKNNGGSSSSEEATASPSASATSAPSKILAGSSVGVAAFQNGNDNEIYLSYKNPDNAVKFFRASETTGGTFDWKTPELQVPANALDNVTAMTMFSGIDQSSDVDAQIEVQLLYLDTNAKLKGLNYVTAGQSESKGFTKLDVNDTGITVSPESDIAAWGPFTIYQNANNSLSALWWQSTTPWTPYTLQYSPIVGSKLSIVPVSRNASHVSGTGWWAVFYQNEDGSIQAVIDPGHWPETRSQNLGDVIDLWTTTYPKPKVPLKHSFAAFSIARDPNKVNTSSKVSTFLLYQDDSGDIKQAWVDNDKTWQTSAPDLLKGADNGTEISCITTPAWEKDRTFDGLLLQAASDLTKCYFQKGGKLMEVRLSGTNWVDSKELALP</sequence>
<feature type="compositionally biased region" description="Low complexity" evidence="1">
    <location>
        <begin position="57"/>
        <end position="69"/>
    </location>
</feature>
<dbReference type="OrthoDB" id="3800077at2759"/>
<comment type="caution">
    <text evidence="3">The sequence shown here is derived from an EMBL/GenBank/DDBJ whole genome shotgun (WGS) entry which is preliminary data.</text>
</comment>
<gene>
    <name evidence="3" type="ORF">CBYS24578_00013007</name>
</gene>
<feature type="region of interest" description="Disordered" evidence="1">
    <location>
        <begin position="1"/>
        <end position="34"/>
    </location>
</feature>
<evidence type="ECO:0000313" key="3">
    <source>
        <dbReference type="EMBL" id="CAG9975547.1"/>
    </source>
</evidence>
<proteinExistence type="predicted"/>
<accession>A0A9N9U3Y1</accession>
<feature type="transmembrane region" description="Helical" evidence="2">
    <location>
        <begin position="112"/>
        <end position="134"/>
    </location>
</feature>
<keyword evidence="2" id="KW-0812">Transmembrane</keyword>
<feature type="compositionally biased region" description="Basic and acidic residues" evidence="1">
    <location>
        <begin position="70"/>
        <end position="82"/>
    </location>
</feature>
<name>A0A9N9U3Y1_9HYPO</name>
<keyword evidence="2" id="KW-0472">Membrane</keyword>
<feature type="compositionally biased region" description="Low complexity" evidence="1">
    <location>
        <begin position="143"/>
        <end position="160"/>
    </location>
</feature>
<keyword evidence="2" id="KW-1133">Transmembrane helix</keyword>
<organism evidence="3 4">
    <name type="scientific">Clonostachys byssicola</name>
    <dbReference type="NCBI Taxonomy" id="160290"/>
    <lineage>
        <taxon>Eukaryota</taxon>
        <taxon>Fungi</taxon>
        <taxon>Dikarya</taxon>
        <taxon>Ascomycota</taxon>
        <taxon>Pezizomycotina</taxon>
        <taxon>Sordariomycetes</taxon>
        <taxon>Hypocreomycetidae</taxon>
        <taxon>Hypocreales</taxon>
        <taxon>Bionectriaceae</taxon>
        <taxon>Clonostachys</taxon>
    </lineage>
</organism>
<keyword evidence="4" id="KW-1185">Reference proteome</keyword>
<dbReference type="EMBL" id="CABFNO020001268">
    <property type="protein sequence ID" value="CAG9975547.1"/>
    <property type="molecule type" value="Genomic_DNA"/>
</dbReference>
<dbReference type="SUPFAM" id="SSF89372">
    <property type="entry name" value="Fucose-specific lectin"/>
    <property type="match status" value="1"/>
</dbReference>
<evidence type="ECO:0008006" key="5">
    <source>
        <dbReference type="Google" id="ProtNLM"/>
    </source>
</evidence>